<dbReference type="EMBL" id="CP002551">
    <property type="protein sequence ID" value="ADZ09889.1"/>
    <property type="molecule type" value="Genomic_DNA"/>
</dbReference>
<dbReference type="KEGG" id="mel:Metbo_1663"/>
<dbReference type="GeneID" id="10278120"/>
<evidence type="ECO:0000256" key="1">
    <source>
        <dbReference type="ARBA" id="ARBA00022723"/>
    </source>
</evidence>
<evidence type="ECO:0000313" key="7">
    <source>
        <dbReference type="Proteomes" id="UP000007490"/>
    </source>
</evidence>
<dbReference type="eggNOG" id="arCOG01153">
    <property type="taxonomic scope" value="Archaea"/>
</dbReference>
<keyword evidence="7" id="KW-1185">Reference proteome</keyword>
<dbReference type="InterPro" id="IPR029052">
    <property type="entry name" value="Metallo-depent_PP-like"/>
</dbReference>
<dbReference type="RefSeq" id="WP_013645240.1">
    <property type="nucleotide sequence ID" value="NC_015216.1"/>
</dbReference>
<dbReference type="Gene3D" id="3.60.21.10">
    <property type="match status" value="1"/>
</dbReference>
<dbReference type="CDD" id="cd07400">
    <property type="entry name" value="MPP_1"/>
    <property type="match status" value="1"/>
</dbReference>
<feature type="domain" description="Calcineurin-like phosphoesterase" evidence="5">
    <location>
        <begin position="5"/>
        <end position="189"/>
    </location>
</feature>
<dbReference type="Pfam" id="PF00149">
    <property type="entry name" value="Metallophos"/>
    <property type="match status" value="1"/>
</dbReference>
<dbReference type="GO" id="GO:0046872">
    <property type="term" value="F:metal ion binding"/>
    <property type="evidence" value="ECO:0007669"/>
    <property type="project" value="UniProtKB-KW"/>
</dbReference>
<gene>
    <name evidence="6" type="ordered locus">Metbo_1663</name>
</gene>
<proteinExistence type="inferred from homology"/>
<evidence type="ECO:0000313" key="6">
    <source>
        <dbReference type="EMBL" id="ADZ09889.1"/>
    </source>
</evidence>
<evidence type="ECO:0000259" key="5">
    <source>
        <dbReference type="Pfam" id="PF00149"/>
    </source>
</evidence>
<reference evidence="6 7" key="2">
    <citation type="journal article" date="2014" name="Int. J. Syst. Evol. Microbiol.">
        <title>Methanobacterium paludis sp. nov. and a novel strain of Methanobacterium lacus isolated from northern peatlands.</title>
        <authorList>
            <person name="Cadillo-Quiroz H."/>
            <person name="Brauer S.L."/>
            <person name="Goodson N."/>
            <person name="Yavitt J.B."/>
            <person name="Zinder S.H."/>
        </authorList>
    </citation>
    <scope>NUCLEOTIDE SEQUENCE [LARGE SCALE GENOMIC DNA]</scope>
    <source>
        <strain evidence="6 7">AL-21</strain>
    </source>
</reference>
<evidence type="ECO:0000256" key="3">
    <source>
        <dbReference type="ARBA" id="ARBA00023004"/>
    </source>
</evidence>
<sequence length="265" mass="30378">MMDKKLIHISDLHFGEYKFDEKLKNNLKFQIEYENPDLIVVAGDITALGYLEDYNLAREFLYELNNIAETYVVPGNHDSCNVGLVHFRKLIGERRFVATDKNEDIVLIGLDSSEPDIHDGKIGFDQIEWLNDVLNKIPRDRFTAVTFHHHLLPIPQTGRERNILLDSGDVLKLLVSHGVNLVLNGHKHVSNAWKIDDMVILNSGTATTNRLYGDNSPSYNKVLVDDETITAYKIKTETGEEKLLAHYTYEQQIHNRSKIPTIFSY</sequence>
<dbReference type="Proteomes" id="UP000007490">
    <property type="component" value="Chromosome"/>
</dbReference>
<dbReference type="SUPFAM" id="SSF56300">
    <property type="entry name" value="Metallo-dependent phosphatases"/>
    <property type="match status" value="1"/>
</dbReference>
<dbReference type="HOGENOM" id="CLU_063034_1_0_2"/>
<comment type="similarity">
    <text evidence="4">Belongs to the cyclic nucleotide phosphodiesterase class-III family.</text>
</comment>
<dbReference type="InterPro" id="IPR004843">
    <property type="entry name" value="Calcineurin-like_PHP"/>
</dbReference>
<name>F0T9D8_METLA</name>
<evidence type="ECO:0000256" key="2">
    <source>
        <dbReference type="ARBA" id="ARBA00022801"/>
    </source>
</evidence>
<dbReference type="STRING" id="877455.Metbo_1663"/>
<protein>
    <submittedName>
        <fullName evidence="6">Metallophosphoesterase</fullName>
    </submittedName>
</protein>
<keyword evidence="3" id="KW-0408">Iron</keyword>
<organism evidence="6 7">
    <name type="scientific">Methanobacterium lacus (strain AL-21)</name>
    <dbReference type="NCBI Taxonomy" id="877455"/>
    <lineage>
        <taxon>Archaea</taxon>
        <taxon>Methanobacteriati</taxon>
        <taxon>Methanobacteriota</taxon>
        <taxon>Methanomada group</taxon>
        <taxon>Methanobacteria</taxon>
        <taxon>Methanobacteriales</taxon>
        <taxon>Methanobacteriaceae</taxon>
        <taxon>Methanobacterium</taxon>
    </lineage>
</organism>
<keyword evidence="2" id="KW-0378">Hydrolase</keyword>
<dbReference type="PANTHER" id="PTHR42988">
    <property type="entry name" value="PHOSPHOHYDROLASE"/>
    <property type="match status" value="1"/>
</dbReference>
<keyword evidence="1" id="KW-0479">Metal-binding</keyword>
<dbReference type="InterPro" id="IPR050884">
    <property type="entry name" value="CNP_phosphodiesterase-III"/>
</dbReference>
<accession>F0T9D8</accession>
<reference evidence="7" key="1">
    <citation type="submission" date="2011-02" db="EMBL/GenBank/DDBJ databases">
        <title>Complete sequence of Methanobacterium sp. AL-21.</title>
        <authorList>
            <consortium name="US DOE Joint Genome Institute"/>
            <person name="Lucas S."/>
            <person name="Copeland A."/>
            <person name="Lapidus A."/>
            <person name="Cheng J.-F."/>
            <person name="Goodwin L."/>
            <person name="Pitluck S."/>
            <person name="Chertkov O."/>
            <person name="Detter J.C."/>
            <person name="Han C."/>
            <person name="Tapia R."/>
            <person name="Land M."/>
            <person name="Hauser L."/>
            <person name="Kyrpides N."/>
            <person name="Ivanova N."/>
            <person name="Mikhailova N."/>
            <person name="Pagani I."/>
            <person name="Cadillo-Quiroz H."/>
            <person name="Imachi H."/>
            <person name="Zinder S."/>
            <person name="Liu W."/>
            <person name="Woyke T."/>
        </authorList>
    </citation>
    <scope>NUCLEOTIDE SEQUENCE [LARGE SCALE GENOMIC DNA]</scope>
    <source>
        <strain evidence="7">AL-21</strain>
    </source>
</reference>
<dbReference type="GO" id="GO:0016787">
    <property type="term" value="F:hydrolase activity"/>
    <property type="evidence" value="ECO:0007669"/>
    <property type="project" value="UniProtKB-KW"/>
</dbReference>
<evidence type="ECO:0000256" key="4">
    <source>
        <dbReference type="ARBA" id="ARBA00025742"/>
    </source>
</evidence>
<dbReference type="AlphaFoldDB" id="F0T9D8"/>
<dbReference type="PANTHER" id="PTHR42988:SF2">
    <property type="entry name" value="CYCLIC NUCLEOTIDE PHOSPHODIESTERASE CBUA0032-RELATED"/>
    <property type="match status" value="1"/>
</dbReference>